<dbReference type="CDD" id="cd06170">
    <property type="entry name" value="LuxR_C_like"/>
    <property type="match status" value="1"/>
</dbReference>
<evidence type="ECO:0000313" key="8">
    <source>
        <dbReference type="EMBL" id="NOU64401.1"/>
    </source>
</evidence>
<keyword evidence="9" id="KW-1185">Reference proteome</keyword>
<dbReference type="PANTHER" id="PTHR43214">
    <property type="entry name" value="TWO-COMPONENT RESPONSE REGULATOR"/>
    <property type="match status" value="1"/>
</dbReference>
<protein>
    <submittedName>
        <fullName evidence="8">Response regulator</fullName>
    </submittedName>
</protein>
<name>A0ABX1X864_9BACL</name>
<accession>A0ABX1X864</accession>
<gene>
    <name evidence="8" type="ORF">GC096_10215</name>
</gene>
<evidence type="ECO:0000256" key="2">
    <source>
        <dbReference type="ARBA" id="ARBA00023015"/>
    </source>
</evidence>
<dbReference type="PROSITE" id="PS50110">
    <property type="entry name" value="RESPONSE_REGULATORY"/>
    <property type="match status" value="1"/>
</dbReference>
<feature type="domain" description="Response regulatory" evidence="7">
    <location>
        <begin position="5"/>
        <end position="121"/>
    </location>
</feature>
<dbReference type="Gene3D" id="3.40.50.2300">
    <property type="match status" value="1"/>
</dbReference>
<dbReference type="SMART" id="SM00421">
    <property type="entry name" value="HTH_LUXR"/>
    <property type="match status" value="1"/>
</dbReference>
<evidence type="ECO:0000256" key="1">
    <source>
        <dbReference type="ARBA" id="ARBA00022553"/>
    </source>
</evidence>
<reference evidence="8 9" key="1">
    <citation type="submission" date="2019-10" db="EMBL/GenBank/DDBJ databases">
        <title>Description of Paenibacillus humi sp. nov.</title>
        <authorList>
            <person name="Carlier A."/>
            <person name="Qi S."/>
        </authorList>
    </citation>
    <scope>NUCLEOTIDE SEQUENCE [LARGE SCALE GENOMIC DNA]</scope>
    <source>
        <strain evidence="8 9">LMG 31461</strain>
    </source>
</reference>
<dbReference type="InterPro" id="IPR011006">
    <property type="entry name" value="CheY-like_superfamily"/>
</dbReference>
<dbReference type="InterPro" id="IPR016032">
    <property type="entry name" value="Sig_transdc_resp-reg_C-effctor"/>
</dbReference>
<dbReference type="Pfam" id="PF00072">
    <property type="entry name" value="Response_reg"/>
    <property type="match status" value="1"/>
</dbReference>
<evidence type="ECO:0000256" key="5">
    <source>
        <dbReference type="PROSITE-ProRule" id="PRU00169"/>
    </source>
</evidence>
<keyword evidence="2" id="KW-0805">Transcription regulation</keyword>
<dbReference type="PROSITE" id="PS50043">
    <property type="entry name" value="HTH_LUXR_2"/>
    <property type="match status" value="1"/>
</dbReference>
<dbReference type="Proteomes" id="UP000653578">
    <property type="component" value="Unassembled WGS sequence"/>
</dbReference>
<dbReference type="PROSITE" id="PS00622">
    <property type="entry name" value="HTH_LUXR_1"/>
    <property type="match status" value="1"/>
</dbReference>
<proteinExistence type="predicted"/>
<dbReference type="SUPFAM" id="SSF46894">
    <property type="entry name" value="C-terminal effector domain of the bipartite response regulators"/>
    <property type="match status" value="1"/>
</dbReference>
<evidence type="ECO:0000313" key="9">
    <source>
        <dbReference type="Proteomes" id="UP000653578"/>
    </source>
</evidence>
<dbReference type="Pfam" id="PF00196">
    <property type="entry name" value="GerE"/>
    <property type="match status" value="1"/>
</dbReference>
<feature type="modified residue" description="4-aspartylphosphate" evidence="5">
    <location>
        <position position="56"/>
    </location>
</feature>
<dbReference type="SMART" id="SM00448">
    <property type="entry name" value="REC"/>
    <property type="match status" value="1"/>
</dbReference>
<keyword evidence="1 5" id="KW-0597">Phosphoprotein</keyword>
<evidence type="ECO:0000256" key="3">
    <source>
        <dbReference type="ARBA" id="ARBA00023125"/>
    </source>
</evidence>
<dbReference type="EMBL" id="WHNY01000033">
    <property type="protein sequence ID" value="NOU64401.1"/>
    <property type="molecule type" value="Genomic_DNA"/>
</dbReference>
<comment type="caution">
    <text evidence="8">The sequence shown here is derived from an EMBL/GenBank/DDBJ whole genome shotgun (WGS) entry which is preliminary data.</text>
</comment>
<keyword evidence="4" id="KW-0804">Transcription</keyword>
<sequence length="237" mass="26319">MTKIKVLIVDDQELILESLNIVLEMEDDIEVVGLAKNGEEAIHHCAASQPDLILMDINMPIMDGVVATEKIKLRFPLTKIMILTSYKEVEYVLAALSHGAEGYLLKAIHPKNLIAGIRVVHTGGTLISPEMADKMIKSMLKNTVPPAMDTSDLKPEILEKNNEFGLSAREVEVLHKLALGLRNQDIAKALFLSEGTVKNYISNIYSKLNVKGRREAAYKAREVGMIIDPIRAHPKEE</sequence>
<dbReference type="InterPro" id="IPR000792">
    <property type="entry name" value="Tscrpt_reg_LuxR_C"/>
</dbReference>
<evidence type="ECO:0000256" key="4">
    <source>
        <dbReference type="ARBA" id="ARBA00023163"/>
    </source>
</evidence>
<dbReference type="CDD" id="cd17535">
    <property type="entry name" value="REC_NarL-like"/>
    <property type="match status" value="1"/>
</dbReference>
<evidence type="ECO:0000259" key="6">
    <source>
        <dbReference type="PROSITE" id="PS50043"/>
    </source>
</evidence>
<dbReference type="RefSeq" id="WP_171630147.1">
    <property type="nucleotide sequence ID" value="NZ_WHNY01000033.1"/>
</dbReference>
<evidence type="ECO:0000259" key="7">
    <source>
        <dbReference type="PROSITE" id="PS50110"/>
    </source>
</evidence>
<dbReference type="PRINTS" id="PR00038">
    <property type="entry name" value="HTHLUXR"/>
</dbReference>
<dbReference type="InterPro" id="IPR039420">
    <property type="entry name" value="WalR-like"/>
</dbReference>
<dbReference type="InterPro" id="IPR001789">
    <property type="entry name" value="Sig_transdc_resp-reg_receiver"/>
</dbReference>
<dbReference type="PANTHER" id="PTHR43214:SF24">
    <property type="entry name" value="TRANSCRIPTIONAL REGULATORY PROTEIN NARL-RELATED"/>
    <property type="match status" value="1"/>
</dbReference>
<keyword evidence="3" id="KW-0238">DNA-binding</keyword>
<organism evidence="8 9">
    <name type="scientific">Paenibacillus plantarum</name>
    <dbReference type="NCBI Taxonomy" id="2654975"/>
    <lineage>
        <taxon>Bacteria</taxon>
        <taxon>Bacillati</taxon>
        <taxon>Bacillota</taxon>
        <taxon>Bacilli</taxon>
        <taxon>Bacillales</taxon>
        <taxon>Paenibacillaceae</taxon>
        <taxon>Paenibacillus</taxon>
    </lineage>
</organism>
<dbReference type="SUPFAM" id="SSF52172">
    <property type="entry name" value="CheY-like"/>
    <property type="match status" value="1"/>
</dbReference>
<dbReference type="InterPro" id="IPR058245">
    <property type="entry name" value="NreC/VraR/RcsB-like_REC"/>
</dbReference>
<feature type="domain" description="HTH luxR-type" evidence="6">
    <location>
        <begin position="159"/>
        <end position="224"/>
    </location>
</feature>